<evidence type="ECO:0000259" key="2">
    <source>
        <dbReference type="Pfam" id="PF23920"/>
    </source>
</evidence>
<proteinExistence type="predicted"/>
<gene>
    <name evidence="3" type="ORF">LNKW23_42280</name>
</gene>
<dbReference type="InterPro" id="IPR055683">
    <property type="entry name" value="DUF7259"/>
</dbReference>
<dbReference type="RefSeq" id="WP_285674231.1">
    <property type="nucleotide sequence ID" value="NZ_BSYI01000048.1"/>
</dbReference>
<reference evidence="3 4" key="1">
    <citation type="submission" date="2023-04" db="EMBL/GenBank/DDBJ databases">
        <title>Marinoamorphus aggregata gen. nov., sp. Nov., isolate from tissue of brittle star Ophioplocus japonicus.</title>
        <authorList>
            <person name="Kawano K."/>
            <person name="Sawayama S."/>
            <person name="Nakagawa S."/>
        </authorList>
    </citation>
    <scope>NUCLEOTIDE SEQUENCE [LARGE SCALE GENOMIC DNA]</scope>
    <source>
        <strain evidence="3 4">NKW23</strain>
    </source>
</reference>
<dbReference type="Pfam" id="PF22288">
    <property type="entry name" value="DUF6963"/>
    <property type="match status" value="1"/>
</dbReference>
<sequence length="316" mass="31102">MTIGIGAAGQNAGLAVFRALQAAERVGQGAIGGFAVFAAIDAAGRLHRAETQRGGTATLFTEGERTGTPPPPEIAAAPVAAVMSSGPDRPAPLSRFLAADPAAGLVTGHRLPNTPGADGRAVNEAVLAGMAAGLAAGEALAAVLGANPEIDAGMIALDRAGGVAAGNSRLVAGRPDLGTAGLRRGDAAVEVLHNAIRPAASLAPLVAEIAMAVLAPPPAAAGHAVVEAGTPLALGPANRVVVDAGGRALRVEVTAPLLLTGRLACAAVMLGAEVVHDGTLLGTTMEEPNVLVEGGRILRLSGQARFAIPYAAPETP</sequence>
<dbReference type="InterPro" id="IPR054236">
    <property type="entry name" value="DUF6963"/>
</dbReference>
<dbReference type="Proteomes" id="UP001239909">
    <property type="component" value="Unassembled WGS sequence"/>
</dbReference>
<evidence type="ECO:0000313" key="3">
    <source>
        <dbReference type="EMBL" id="GMG85012.1"/>
    </source>
</evidence>
<name>A0ABQ6LSF9_9RHOB</name>
<evidence type="ECO:0000259" key="1">
    <source>
        <dbReference type="Pfam" id="PF22288"/>
    </source>
</evidence>
<comment type="caution">
    <text evidence="3">The sequence shown here is derived from an EMBL/GenBank/DDBJ whole genome shotgun (WGS) entry which is preliminary data.</text>
</comment>
<feature type="domain" description="DUF6963" evidence="1">
    <location>
        <begin position="2"/>
        <end position="222"/>
    </location>
</feature>
<dbReference type="Pfam" id="PF23920">
    <property type="entry name" value="DUF7259"/>
    <property type="match status" value="1"/>
</dbReference>
<protein>
    <submittedName>
        <fullName evidence="3">Uncharacterized protein</fullName>
    </submittedName>
</protein>
<evidence type="ECO:0000313" key="4">
    <source>
        <dbReference type="Proteomes" id="UP001239909"/>
    </source>
</evidence>
<keyword evidence="4" id="KW-1185">Reference proteome</keyword>
<organism evidence="3 4">
    <name type="scientific">Paralimibaculum aggregatum</name>
    <dbReference type="NCBI Taxonomy" id="3036245"/>
    <lineage>
        <taxon>Bacteria</taxon>
        <taxon>Pseudomonadati</taxon>
        <taxon>Pseudomonadota</taxon>
        <taxon>Alphaproteobacteria</taxon>
        <taxon>Rhodobacterales</taxon>
        <taxon>Paracoccaceae</taxon>
        <taxon>Paralimibaculum</taxon>
    </lineage>
</organism>
<feature type="domain" description="DUF7259" evidence="2">
    <location>
        <begin position="229"/>
        <end position="304"/>
    </location>
</feature>
<dbReference type="EMBL" id="BSYI01000048">
    <property type="protein sequence ID" value="GMG85012.1"/>
    <property type="molecule type" value="Genomic_DNA"/>
</dbReference>
<accession>A0ABQ6LSF9</accession>